<evidence type="ECO:0000313" key="1">
    <source>
        <dbReference type="EMBL" id="ASJ98644.1"/>
    </source>
</evidence>
<evidence type="ECO:0008006" key="3">
    <source>
        <dbReference type="Google" id="ProtNLM"/>
    </source>
</evidence>
<dbReference type="KEGG" id="smav:CFF01_09950"/>
<dbReference type="InterPro" id="IPR021856">
    <property type="entry name" value="DUF3465"/>
</dbReference>
<dbReference type="Proteomes" id="UP000198233">
    <property type="component" value="Chromosome"/>
</dbReference>
<protein>
    <recommendedName>
        <fullName evidence="3">DUF3465 domain-containing protein</fullName>
    </recommendedName>
</protein>
<proteinExistence type="predicted"/>
<dbReference type="EMBL" id="CP022272">
    <property type="protein sequence ID" value="ASJ98644.1"/>
    <property type="molecule type" value="Genomic_DNA"/>
</dbReference>
<dbReference type="Pfam" id="PF11948">
    <property type="entry name" value="DUF3465"/>
    <property type="match status" value="1"/>
</dbReference>
<evidence type="ECO:0000313" key="2">
    <source>
        <dbReference type="Proteomes" id="UP000198233"/>
    </source>
</evidence>
<reference evidence="1 2" key="1">
    <citation type="submission" date="2017-06" db="EMBL/GenBank/DDBJ databases">
        <title>Complete genome sequence of Shewanella marisflavi EP1 associated with anaerobic 2,4-dinitrotoluene reduction and salt tolerance.</title>
        <authorList>
            <person name="Huang J."/>
        </authorList>
    </citation>
    <scope>NUCLEOTIDE SEQUENCE [LARGE SCALE GENOMIC DNA]</scope>
    <source>
        <strain evidence="1 2">EP1</strain>
    </source>
</reference>
<gene>
    <name evidence="1" type="ORF">CFF01_09950</name>
</gene>
<sequence>MALKDKGLLFVGRVITALVLALSLTLSVSANDAQLSQAFEQRQSQLQIQGQGEVVRLLADDTQGSKHQRFILRLASGQTLLVAHNIDLAPRIEDLKVGDRVGFYGVYEWSAKGGVIHWTHDDPKGQHIDGWLTHGGRRYQ</sequence>
<organism evidence="1 2">
    <name type="scientific">Shewanella marisflavi</name>
    <dbReference type="NCBI Taxonomy" id="260364"/>
    <lineage>
        <taxon>Bacteria</taxon>
        <taxon>Pseudomonadati</taxon>
        <taxon>Pseudomonadota</taxon>
        <taxon>Gammaproteobacteria</taxon>
        <taxon>Alteromonadales</taxon>
        <taxon>Shewanellaceae</taxon>
        <taxon>Shewanella</taxon>
    </lineage>
</organism>
<accession>A0AAC9U3G8</accession>
<dbReference type="AlphaFoldDB" id="A0AAC9U3G8"/>
<name>A0AAC9U3G8_9GAMM</name>